<comment type="subcellular location">
    <subcellularLocation>
        <location evidence="1">Cell membrane</location>
        <topology evidence="1">Multi-pass membrane protein</topology>
    </subcellularLocation>
</comment>
<organism evidence="9 10">
    <name type="scientific">Pseudomyxococcus hansupus</name>
    <dbReference type="NCBI Taxonomy" id="1297742"/>
    <lineage>
        <taxon>Bacteria</taxon>
        <taxon>Pseudomonadati</taxon>
        <taxon>Myxococcota</taxon>
        <taxon>Myxococcia</taxon>
        <taxon>Myxococcales</taxon>
        <taxon>Cystobacterineae</taxon>
        <taxon>Myxococcaceae</taxon>
        <taxon>Pseudomyxococcus</taxon>
    </lineage>
</organism>
<evidence type="ECO:0000313" key="10">
    <source>
        <dbReference type="Proteomes" id="UP000009026"/>
    </source>
</evidence>
<dbReference type="AlphaFoldDB" id="A0A0H4X3N6"/>
<evidence type="ECO:0000256" key="7">
    <source>
        <dbReference type="ARBA" id="ARBA00024033"/>
    </source>
</evidence>
<dbReference type="GO" id="GO:0016758">
    <property type="term" value="F:hexosyltransferase activity"/>
    <property type="evidence" value="ECO:0007669"/>
    <property type="project" value="InterPro"/>
</dbReference>
<evidence type="ECO:0000256" key="5">
    <source>
        <dbReference type="ARBA" id="ARBA00022989"/>
    </source>
</evidence>
<keyword evidence="2" id="KW-1003">Cell membrane</keyword>
<dbReference type="STRING" id="1297742.A176_006716"/>
<evidence type="ECO:0000256" key="2">
    <source>
        <dbReference type="ARBA" id="ARBA00022475"/>
    </source>
</evidence>
<name>A0A0H4X3N6_9BACT</name>
<evidence type="ECO:0000256" key="6">
    <source>
        <dbReference type="ARBA" id="ARBA00023136"/>
    </source>
</evidence>
<reference evidence="9 10" key="1">
    <citation type="journal article" date="2016" name="PLoS ONE">
        <title>Complete Genome Sequence and Comparative Genomics of a Novel Myxobacterium Myxococcus hansupus.</title>
        <authorList>
            <person name="Sharma G."/>
            <person name="Narwani T."/>
            <person name="Subramanian S."/>
        </authorList>
    </citation>
    <scope>NUCLEOTIDE SEQUENCE [LARGE SCALE GENOMIC DNA]</scope>
    <source>
        <strain evidence="10">mixupus</strain>
    </source>
</reference>
<dbReference type="EMBL" id="CP012109">
    <property type="protein sequence ID" value="AKQ69804.1"/>
    <property type="molecule type" value="Genomic_DNA"/>
</dbReference>
<dbReference type="RefSeq" id="WP_250635850.1">
    <property type="nucleotide sequence ID" value="NZ_CP012109.1"/>
</dbReference>
<keyword evidence="4 8" id="KW-0812">Transmembrane</keyword>
<dbReference type="KEGG" id="mym:A176_006716"/>
<dbReference type="InterPro" id="IPR018584">
    <property type="entry name" value="GT87"/>
</dbReference>
<gene>
    <name evidence="9" type="ORF">A176_006716</name>
</gene>
<evidence type="ECO:0000256" key="1">
    <source>
        <dbReference type="ARBA" id="ARBA00004651"/>
    </source>
</evidence>
<evidence type="ECO:0000256" key="4">
    <source>
        <dbReference type="ARBA" id="ARBA00022692"/>
    </source>
</evidence>
<feature type="transmembrane region" description="Helical" evidence="8">
    <location>
        <begin position="66"/>
        <end position="86"/>
    </location>
</feature>
<keyword evidence="10" id="KW-1185">Reference proteome</keyword>
<dbReference type="Proteomes" id="UP000009026">
    <property type="component" value="Chromosome"/>
</dbReference>
<comment type="similarity">
    <text evidence="7">Belongs to the glycosyltransferase 87 family.</text>
</comment>
<proteinExistence type="inferred from homology"/>
<dbReference type="Pfam" id="PF09594">
    <property type="entry name" value="GT87"/>
    <property type="match status" value="1"/>
</dbReference>
<keyword evidence="3" id="KW-0808">Transferase</keyword>
<evidence type="ECO:0000256" key="3">
    <source>
        <dbReference type="ARBA" id="ARBA00022679"/>
    </source>
</evidence>
<evidence type="ECO:0000313" key="9">
    <source>
        <dbReference type="EMBL" id="AKQ69804.1"/>
    </source>
</evidence>
<sequence>MLLVLAVAAVAVGQHPRRGVDFRVYLMAAERFLEGTDIYRLSDGTMPFKYAPITAPLFLPFTLLPARAAVALWNLCSIAALVLVARLTTRALPGKGEATPWTWAPVLTTLALLPAFTYELFYGQVDAVILLLILLSTRGAERGQVWRPGVAFAIAFLLKPPRRSSDSSFCGAATGACWAPPPWWAPC</sequence>
<dbReference type="GO" id="GO:0005886">
    <property type="term" value="C:plasma membrane"/>
    <property type="evidence" value="ECO:0007669"/>
    <property type="project" value="UniProtKB-SubCell"/>
</dbReference>
<keyword evidence="6 8" id="KW-0472">Membrane</keyword>
<protein>
    <submittedName>
        <fullName evidence="9">Putative integral membrane protein</fullName>
    </submittedName>
</protein>
<evidence type="ECO:0000256" key="8">
    <source>
        <dbReference type="SAM" id="Phobius"/>
    </source>
</evidence>
<accession>A0A0H4X3N6</accession>
<keyword evidence="5 8" id="KW-1133">Transmembrane helix</keyword>
<dbReference type="PATRIC" id="fig|1297742.4.peg.6814"/>